<keyword evidence="4" id="KW-1185">Reference proteome</keyword>
<protein>
    <submittedName>
        <fullName evidence="3">LLM class flavin-dependent oxidoreductase</fullName>
    </submittedName>
</protein>
<name>A0A7H1BKA0_9ACTN</name>
<dbReference type="CDD" id="cd01097">
    <property type="entry name" value="Tetrahydromethanopterin_reductase"/>
    <property type="match status" value="1"/>
</dbReference>
<dbReference type="RefSeq" id="WP_188341810.1">
    <property type="nucleotide sequence ID" value="NZ_CP061282.1"/>
</dbReference>
<dbReference type="PANTHER" id="PTHR43244:SF1">
    <property type="entry name" value="5,10-METHYLENETETRAHYDROMETHANOPTERIN REDUCTASE"/>
    <property type="match status" value="1"/>
</dbReference>
<evidence type="ECO:0000313" key="4">
    <source>
        <dbReference type="Proteomes" id="UP000516428"/>
    </source>
</evidence>
<dbReference type="Pfam" id="PF00296">
    <property type="entry name" value="Bac_luciferase"/>
    <property type="match status" value="1"/>
</dbReference>
<keyword evidence="3" id="KW-0614">Plasmid</keyword>
<dbReference type="InterPro" id="IPR011251">
    <property type="entry name" value="Luciferase-like_dom"/>
</dbReference>
<organism evidence="3 4">
    <name type="scientific">Streptomyces xanthii</name>
    <dbReference type="NCBI Taxonomy" id="2768069"/>
    <lineage>
        <taxon>Bacteria</taxon>
        <taxon>Bacillati</taxon>
        <taxon>Actinomycetota</taxon>
        <taxon>Actinomycetes</taxon>
        <taxon>Kitasatosporales</taxon>
        <taxon>Streptomycetaceae</taxon>
        <taxon>Streptomyces</taxon>
    </lineage>
</organism>
<evidence type="ECO:0000256" key="1">
    <source>
        <dbReference type="ARBA" id="ARBA00023002"/>
    </source>
</evidence>
<dbReference type="KEGG" id="sxn:IAG42_35920"/>
<proteinExistence type="predicted"/>
<dbReference type="SUPFAM" id="SSF51679">
    <property type="entry name" value="Bacterial luciferase-like"/>
    <property type="match status" value="1"/>
</dbReference>
<dbReference type="AlphaFoldDB" id="A0A7H1BKA0"/>
<dbReference type="InterPro" id="IPR050564">
    <property type="entry name" value="F420-G6PD/mer"/>
</dbReference>
<feature type="domain" description="Luciferase-like" evidence="2">
    <location>
        <begin position="8"/>
        <end position="309"/>
    </location>
</feature>
<geneLocation type="plasmid" evidence="3 4">
    <name>unnamed1</name>
</geneLocation>
<dbReference type="GO" id="GO:0016705">
    <property type="term" value="F:oxidoreductase activity, acting on paired donors, with incorporation or reduction of molecular oxygen"/>
    <property type="evidence" value="ECO:0007669"/>
    <property type="project" value="InterPro"/>
</dbReference>
<evidence type="ECO:0000259" key="2">
    <source>
        <dbReference type="Pfam" id="PF00296"/>
    </source>
</evidence>
<gene>
    <name evidence="3" type="ORF">IAG42_35920</name>
</gene>
<dbReference type="InterPro" id="IPR036661">
    <property type="entry name" value="Luciferase-like_sf"/>
</dbReference>
<reference evidence="3 4" key="1">
    <citation type="submission" date="2020-09" db="EMBL/GenBank/DDBJ databases">
        <title>A novel species.</title>
        <authorList>
            <person name="Gao J."/>
        </authorList>
    </citation>
    <scope>NUCLEOTIDE SEQUENCE [LARGE SCALE GENOMIC DNA]</scope>
    <source>
        <strain evidence="3 4">CRXT-Y-14</strain>
        <plasmid evidence="3 4">unnamed1</plasmid>
    </source>
</reference>
<dbReference type="Proteomes" id="UP000516428">
    <property type="component" value="Plasmid unnamed1"/>
</dbReference>
<dbReference type="PANTHER" id="PTHR43244">
    <property type="match status" value="1"/>
</dbReference>
<sequence length="343" mass="35851">MRLAANLTYQGAGELAREAERLDYDLVLAAESPRSDAVSVLGLVAGATTRIAIGSGVMQIPARPPGATALAAATLHALSGGRFRLGLGVSNPHISDGWYGVDFAHPLGRTREYVDIVRRALAGGPVRHDGTHFQLPAHGLQGAPLHLHTELPEPRIPLYLGAVGPQSLRLAGEIADGWVSGFTTPELVTDSVRQLAAGHERAGRTADGFEVIPYVAVSVADDPAQAADELRAHYALLLAVGGADNFYCGLARRMGFDSGIDAFQERLAAGDRAGAAAAIPLGFIDRTALLGPVGRIADRLHAWSEAGVTTLSVLASANATDLEGRRRVLAHAAQALEKAGLRT</sequence>
<keyword evidence="1" id="KW-0560">Oxidoreductase</keyword>
<dbReference type="EMBL" id="CP061282">
    <property type="protein sequence ID" value="QNS09155.1"/>
    <property type="molecule type" value="Genomic_DNA"/>
</dbReference>
<dbReference type="Gene3D" id="3.20.20.30">
    <property type="entry name" value="Luciferase-like domain"/>
    <property type="match status" value="1"/>
</dbReference>
<accession>A0A7H1BKA0</accession>
<evidence type="ECO:0000313" key="3">
    <source>
        <dbReference type="EMBL" id="QNS09155.1"/>
    </source>
</evidence>